<proteinExistence type="predicted"/>
<dbReference type="GeneID" id="20324134"/>
<dbReference type="CTD" id="20324134"/>
<sequence length="333" mass="37845">MYAFVESEHFAPLRKLFSLFKDMMGRHYEVKTFVVDKMTLQMRAAKAVFGCDIMLCYFHARQVIRKHCQGTPADFCQGHFPPVDQLVTIYTSHPLDQVLYMSKDRFPRIAPFISPSVGWRRSGYGGSMQYEKDRSAVTPFRCLAAQHGAMLPEGSMKAPTSQLDGVSNFRLAEWGRRCKANINDPEKCDCIAHSIVILRHSDRFYLLLSSPEYQISRNMGIYLSLPKEPNTEKIIQQALAGGRKIFVPQLLSQEYQSVNNLQGNASALLYTEFEFGLHRSRATCWDMGVSQFGINEEAINTGSREVGTVALYANDFTYWNKAQFRKPPPPPLA</sequence>
<dbReference type="AlphaFoldDB" id="A0A074Z3X1"/>
<dbReference type="InterPro" id="IPR024185">
    <property type="entry name" value="FTHF_cligase-like_sf"/>
</dbReference>
<dbReference type="RefSeq" id="XP_009174467.1">
    <property type="nucleotide sequence ID" value="XM_009176203.1"/>
</dbReference>
<gene>
    <name evidence="1" type="ORF">T265_09966</name>
</gene>
<dbReference type="Proteomes" id="UP000054324">
    <property type="component" value="Unassembled WGS sequence"/>
</dbReference>
<name>A0A074Z3X1_OPIVI</name>
<keyword evidence="2" id="KW-1185">Reference proteome</keyword>
<reference evidence="1 2" key="1">
    <citation type="submission" date="2013-11" db="EMBL/GenBank/DDBJ databases">
        <title>Opisthorchis viverrini - life in the bile duct.</title>
        <authorList>
            <person name="Young N.D."/>
            <person name="Nagarajan N."/>
            <person name="Lin S.J."/>
            <person name="Korhonen P.K."/>
            <person name="Jex A.R."/>
            <person name="Hall R.S."/>
            <person name="Safavi-Hemami H."/>
            <person name="Kaewkong W."/>
            <person name="Bertrand D."/>
            <person name="Gao S."/>
            <person name="Seet Q."/>
            <person name="Wongkham S."/>
            <person name="Teh B.T."/>
            <person name="Wongkham C."/>
            <person name="Intapan P.M."/>
            <person name="Maleewong W."/>
            <person name="Yang X."/>
            <person name="Hu M."/>
            <person name="Wang Z."/>
            <person name="Hofmann A."/>
            <person name="Sternberg P.W."/>
            <person name="Tan P."/>
            <person name="Wang J."/>
            <person name="Gasser R.B."/>
        </authorList>
    </citation>
    <scope>NUCLEOTIDE SEQUENCE [LARGE SCALE GENOMIC DNA]</scope>
</reference>
<evidence type="ECO:0008006" key="3">
    <source>
        <dbReference type="Google" id="ProtNLM"/>
    </source>
</evidence>
<organism evidence="1 2">
    <name type="scientific">Opisthorchis viverrini</name>
    <name type="common">Southeast Asian liver fluke</name>
    <dbReference type="NCBI Taxonomy" id="6198"/>
    <lineage>
        <taxon>Eukaryota</taxon>
        <taxon>Metazoa</taxon>
        <taxon>Spiralia</taxon>
        <taxon>Lophotrochozoa</taxon>
        <taxon>Platyhelminthes</taxon>
        <taxon>Trematoda</taxon>
        <taxon>Digenea</taxon>
        <taxon>Opisthorchiida</taxon>
        <taxon>Opisthorchiata</taxon>
        <taxon>Opisthorchiidae</taxon>
        <taxon>Opisthorchis</taxon>
    </lineage>
</organism>
<evidence type="ECO:0000313" key="1">
    <source>
        <dbReference type="EMBL" id="KER21781.1"/>
    </source>
</evidence>
<evidence type="ECO:0000313" key="2">
    <source>
        <dbReference type="Proteomes" id="UP000054324"/>
    </source>
</evidence>
<protein>
    <recommendedName>
        <fullName evidence="3">MULE transposase domain-containing protein</fullName>
    </recommendedName>
</protein>
<accession>A0A074Z3X1</accession>
<dbReference type="Gene3D" id="3.40.50.10420">
    <property type="entry name" value="NagB/RpiA/CoA transferase-like"/>
    <property type="match status" value="1"/>
</dbReference>
<dbReference type="KEGG" id="ovi:T265_09966"/>
<dbReference type="EMBL" id="KL596941">
    <property type="protein sequence ID" value="KER21781.1"/>
    <property type="molecule type" value="Genomic_DNA"/>
</dbReference>
<dbReference type="OrthoDB" id="2015992at2759"/>